<dbReference type="InterPro" id="IPR013780">
    <property type="entry name" value="Glyco_hydro_b"/>
</dbReference>
<protein>
    <submittedName>
        <fullName evidence="5">Glycoside hydrolase family 95 protein</fullName>
    </submittedName>
</protein>
<accession>A0ABU5MS92</accession>
<dbReference type="Gene3D" id="2.60.40.1180">
    <property type="entry name" value="Golgi alpha-mannosidase II"/>
    <property type="match status" value="1"/>
</dbReference>
<dbReference type="InterPro" id="IPR008928">
    <property type="entry name" value="6-hairpin_glycosidase_sf"/>
</dbReference>
<dbReference type="RefSeq" id="WP_322606879.1">
    <property type="nucleotide sequence ID" value="NZ_JARVCO010000002.1"/>
</dbReference>
<dbReference type="Gene3D" id="1.50.10.10">
    <property type="match status" value="1"/>
</dbReference>
<proteinExistence type="predicted"/>
<dbReference type="Gene3D" id="2.70.98.50">
    <property type="entry name" value="putative glycoside hydrolase family protein from bacillus halodurans"/>
    <property type="match status" value="1"/>
</dbReference>
<dbReference type="Pfam" id="PF14498">
    <property type="entry name" value="Glyco_hyd_65N_2"/>
    <property type="match status" value="1"/>
</dbReference>
<reference evidence="5 6" key="1">
    <citation type="journal article" date="2024" name="Appl. Environ. Microbiol.">
        <title>Pontiella agarivorans sp. nov., a novel marine anaerobic bacterium capable of degrading macroalgal polysaccharides and fixing nitrogen.</title>
        <authorList>
            <person name="Liu N."/>
            <person name="Kivenson V."/>
            <person name="Peng X."/>
            <person name="Cui Z."/>
            <person name="Lankiewicz T.S."/>
            <person name="Gosselin K.M."/>
            <person name="English C.J."/>
            <person name="Blair E.M."/>
            <person name="O'Malley M.A."/>
            <person name="Valentine D.L."/>
        </authorList>
    </citation>
    <scope>NUCLEOTIDE SEQUENCE [LARGE SCALE GENOMIC DNA]</scope>
    <source>
        <strain evidence="5 6">NLcol2</strain>
    </source>
</reference>
<dbReference type="Pfam" id="PF22124">
    <property type="entry name" value="Glyco_hydro_95_cat"/>
    <property type="match status" value="1"/>
</dbReference>
<evidence type="ECO:0000259" key="4">
    <source>
        <dbReference type="Pfam" id="PF22124"/>
    </source>
</evidence>
<organism evidence="5 6">
    <name type="scientific">Pontiella agarivorans</name>
    <dbReference type="NCBI Taxonomy" id="3038953"/>
    <lineage>
        <taxon>Bacteria</taxon>
        <taxon>Pseudomonadati</taxon>
        <taxon>Kiritimatiellota</taxon>
        <taxon>Kiritimatiellia</taxon>
        <taxon>Kiritimatiellales</taxon>
        <taxon>Pontiellaceae</taxon>
        <taxon>Pontiella</taxon>
    </lineage>
</organism>
<feature type="domain" description="Glycosyl hydrolase family 95 N-terminal" evidence="2">
    <location>
        <begin position="26"/>
        <end position="264"/>
    </location>
</feature>
<dbReference type="EMBL" id="JARVCO010000002">
    <property type="protein sequence ID" value="MDZ8117074.1"/>
    <property type="molecule type" value="Genomic_DNA"/>
</dbReference>
<feature type="signal peptide" evidence="1">
    <location>
        <begin position="1"/>
        <end position="21"/>
    </location>
</feature>
<sequence>MNNLKMLFLLPVFIGIQLSHAADFKLWYDRPAKEWMAGLPLGNGRLMAVVQGGIEKETIQLNDDTMWTGQPVQRDKPGAYKYLDEARRLMFEGRYFEGERVVQNHMQGLVLAMGMSTYQTSGDLKLNFRHGGKATDYRRELDLSTGIASVRYTIDDATYTREVFVSPVDQALVVHLTCDKPGKLSVDVELDRSRAGIERLAPDRLSMTGVAKPKTNPGWIGVSFETQVQVENTGGTLGESKNGIRVEGADEITLRLVTSTDYRGEDPNTVCETRLADVGQKPFSNLRKDHVEEHRRLFNRVDLNLGEAPDLPTDKRLAAFRNGAKDPSLVALYFQFGRYLLISSSRPGSMCVNLWGKWVNSLEPAYDADYHININIQMNYWLAEICNLSECHEPFFDLLDNLRPRGRITARETYGARGFTAGYATDAWYFTSQIGNAPYGVWPMAPAWMCNHLWQHYLYGGDLQYLENRSYPIMKEACQFFLDYLVEDPTTGYMVSGPSTSPENRFKDPSTGKSVSLSMAPSMDTQLITDLFSNTIEAGRVLKKDRKFRRKLEKMKARLMPMQIGEDGRLLEWAKPFKEQNKGHRHISHLWGLCPGNLITENTPEFFDAARRSLDVRVENGAADSPEYQGIAAWVLCAYTRLHDGEKAYGLLNHILTKSSWNNLFAVGERGRTREMFETDVNFGATSAIAEMLVQSHDGFIQLLPALPAALSDGTVKGLCAQGGFEVSMDWNNGVLNEVSVKSLNGNICALKYGEKLIEFETVEGKSYRFDSRLENIK</sequence>
<dbReference type="GO" id="GO:0016787">
    <property type="term" value="F:hydrolase activity"/>
    <property type="evidence" value="ECO:0007669"/>
    <property type="project" value="UniProtKB-KW"/>
</dbReference>
<dbReference type="InterPro" id="IPR049053">
    <property type="entry name" value="AFCA-like_C"/>
</dbReference>
<evidence type="ECO:0000256" key="1">
    <source>
        <dbReference type="SAM" id="SignalP"/>
    </source>
</evidence>
<dbReference type="PANTHER" id="PTHR31084:SF0">
    <property type="entry name" value="ALPHA-L-FUCOSIDASE 2"/>
    <property type="match status" value="1"/>
</dbReference>
<dbReference type="InterPro" id="IPR012341">
    <property type="entry name" value="6hp_glycosidase-like_sf"/>
</dbReference>
<feature type="chain" id="PRO_5046786773" evidence="1">
    <location>
        <begin position="22"/>
        <end position="778"/>
    </location>
</feature>
<evidence type="ECO:0000313" key="6">
    <source>
        <dbReference type="Proteomes" id="UP001290861"/>
    </source>
</evidence>
<evidence type="ECO:0000259" key="3">
    <source>
        <dbReference type="Pfam" id="PF21307"/>
    </source>
</evidence>
<keyword evidence="5" id="KW-0378">Hydrolase</keyword>
<feature type="domain" description="Alpha fucosidase A-like C-terminal" evidence="3">
    <location>
        <begin position="695"/>
        <end position="757"/>
    </location>
</feature>
<evidence type="ECO:0000313" key="5">
    <source>
        <dbReference type="EMBL" id="MDZ8117074.1"/>
    </source>
</evidence>
<dbReference type="PANTHER" id="PTHR31084">
    <property type="entry name" value="ALPHA-L-FUCOSIDASE 2"/>
    <property type="match status" value="1"/>
</dbReference>
<dbReference type="InterPro" id="IPR027414">
    <property type="entry name" value="GH95_N_dom"/>
</dbReference>
<dbReference type="InterPro" id="IPR016518">
    <property type="entry name" value="Alpha-L-fucosidase"/>
</dbReference>
<dbReference type="InterPro" id="IPR054363">
    <property type="entry name" value="GH95_cat"/>
</dbReference>
<name>A0ABU5MS92_9BACT</name>
<dbReference type="SUPFAM" id="SSF48208">
    <property type="entry name" value="Six-hairpin glycosidases"/>
    <property type="match status" value="1"/>
</dbReference>
<keyword evidence="1" id="KW-0732">Signal</keyword>
<dbReference type="PIRSF" id="PIRSF007663">
    <property type="entry name" value="UCP007663"/>
    <property type="match status" value="1"/>
</dbReference>
<dbReference type="Proteomes" id="UP001290861">
    <property type="component" value="Unassembled WGS sequence"/>
</dbReference>
<dbReference type="Pfam" id="PF21307">
    <property type="entry name" value="Glyco_hydro_95_C"/>
    <property type="match status" value="1"/>
</dbReference>
<evidence type="ECO:0000259" key="2">
    <source>
        <dbReference type="Pfam" id="PF14498"/>
    </source>
</evidence>
<keyword evidence="6" id="KW-1185">Reference proteome</keyword>
<feature type="domain" description="Glycosyl hydrolase family 95 catalytic" evidence="4">
    <location>
        <begin position="283"/>
        <end position="693"/>
    </location>
</feature>
<comment type="caution">
    <text evidence="5">The sequence shown here is derived from an EMBL/GenBank/DDBJ whole genome shotgun (WGS) entry which is preliminary data.</text>
</comment>
<gene>
    <name evidence="5" type="ORF">P9H32_00415</name>
</gene>